<dbReference type="Pfam" id="PF04082">
    <property type="entry name" value="Fungal_trans"/>
    <property type="match status" value="1"/>
</dbReference>
<evidence type="ECO:0000256" key="2">
    <source>
        <dbReference type="ARBA" id="ARBA00022833"/>
    </source>
</evidence>
<keyword evidence="3" id="KW-0805">Transcription regulation</keyword>
<organism evidence="7 8">
    <name type="scientific">Talaromyces amestolkiae</name>
    <dbReference type="NCBI Taxonomy" id="1196081"/>
    <lineage>
        <taxon>Eukaryota</taxon>
        <taxon>Fungi</taxon>
        <taxon>Dikarya</taxon>
        <taxon>Ascomycota</taxon>
        <taxon>Pezizomycotina</taxon>
        <taxon>Eurotiomycetes</taxon>
        <taxon>Eurotiomycetidae</taxon>
        <taxon>Eurotiales</taxon>
        <taxon>Trichocomaceae</taxon>
        <taxon>Talaromyces</taxon>
        <taxon>Talaromyces sect. Talaromyces</taxon>
    </lineage>
</organism>
<dbReference type="GO" id="GO:0006351">
    <property type="term" value="P:DNA-templated transcription"/>
    <property type="evidence" value="ECO:0007669"/>
    <property type="project" value="InterPro"/>
</dbReference>
<evidence type="ECO:0000256" key="1">
    <source>
        <dbReference type="ARBA" id="ARBA00022723"/>
    </source>
</evidence>
<dbReference type="STRING" id="1196081.A0A364KLS6"/>
<keyword evidence="5" id="KW-0539">Nucleus</keyword>
<evidence type="ECO:0000313" key="7">
    <source>
        <dbReference type="EMBL" id="RAO64495.1"/>
    </source>
</evidence>
<proteinExistence type="predicted"/>
<dbReference type="PANTHER" id="PTHR47660:SF3">
    <property type="entry name" value="FINGER DOMAIN PROTEIN, PUTATIVE (AFU_ORTHOLOGUE AFUA_4G03310)-RELATED"/>
    <property type="match status" value="1"/>
</dbReference>
<keyword evidence="8" id="KW-1185">Reference proteome</keyword>
<sequence length="454" mass="50768">MKRIAAGTKAESGRGLGLCTRKEIDCVYEQPRKELTASDAPIAVSNHGSNSNNDFLESAPISNVLEVLDGELAGFDRSRHVLGDYVENFLPTLATDYELDGFRIHKDLSTIGGTSMPATLSSEMDNIMSVSQPDSFDLSSSISIGKGLNYIPVHPPTYSSTSGTEVTPTTIHFSKKQIVTPAQQLFTSMLIDMIRAYPLMMTRRETFPPFVHPHCYLYEGCNTFPQALTNCMGIAQLFVSRTNDTRPFLWTTIVAEIRDILSKLGSMNKFELFSALQASLLYLIMRAIDIGPQHSAHDFELVRAHEMICDYTLQQIGHHADPEVNDPHRQWKDWVFDESIKRVAWVWFSLSVVYQIRSGVPGVPCRVADSTEGMPLPCTKTEWEAQTEEDWRREYYKARDSQSTASIQTFGDLANAYKGSPADRATKATQLEAWNAGIDNLGVLLNLAVYMTRN</sequence>
<evidence type="ECO:0000259" key="6">
    <source>
        <dbReference type="Pfam" id="PF04082"/>
    </source>
</evidence>
<dbReference type="Proteomes" id="UP000249363">
    <property type="component" value="Unassembled WGS sequence"/>
</dbReference>
<dbReference type="AlphaFoldDB" id="A0A364KLS6"/>
<keyword evidence="1" id="KW-0479">Metal-binding</keyword>
<keyword evidence="4" id="KW-0804">Transcription</keyword>
<evidence type="ECO:0000256" key="4">
    <source>
        <dbReference type="ARBA" id="ARBA00023163"/>
    </source>
</evidence>
<accession>A0A364KLS6</accession>
<evidence type="ECO:0000256" key="5">
    <source>
        <dbReference type="ARBA" id="ARBA00023242"/>
    </source>
</evidence>
<dbReference type="RefSeq" id="XP_040729012.1">
    <property type="nucleotide sequence ID" value="XM_040877505.1"/>
</dbReference>
<dbReference type="EMBL" id="MIKG01000001">
    <property type="protein sequence ID" value="RAO64495.1"/>
    <property type="molecule type" value="Genomic_DNA"/>
</dbReference>
<keyword evidence="2" id="KW-0862">Zinc</keyword>
<name>A0A364KLS6_TALAM</name>
<protein>
    <recommendedName>
        <fullName evidence="6">Xylanolytic transcriptional activator regulatory domain-containing protein</fullName>
    </recommendedName>
</protein>
<evidence type="ECO:0000256" key="3">
    <source>
        <dbReference type="ARBA" id="ARBA00023015"/>
    </source>
</evidence>
<reference evidence="7 8" key="1">
    <citation type="journal article" date="2017" name="Biotechnol. Biofuels">
        <title>Differential beta-glucosidase expression as a function of carbon source availability in Talaromyces amestolkiae: a genomic and proteomic approach.</title>
        <authorList>
            <person name="de Eugenio L.I."/>
            <person name="Mendez-Liter J.A."/>
            <person name="Nieto-Dominguez M."/>
            <person name="Alonso L."/>
            <person name="Gil-Munoz J."/>
            <person name="Barriuso J."/>
            <person name="Prieto A."/>
            <person name="Martinez M.J."/>
        </authorList>
    </citation>
    <scope>NUCLEOTIDE SEQUENCE [LARGE SCALE GENOMIC DNA]</scope>
    <source>
        <strain evidence="7 8">CIB</strain>
    </source>
</reference>
<dbReference type="PANTHER" id="PTHR47660">
    <property type="entry name" value="TRANSCRIPTION FACTOR WITH C2H2 AND ZN(2)-CYS(6) DNA BINDING DOMAIN (EUROFUNG)-RELATED-RELATED"/>
    <property type="match status" value="1"/>
</dbReference>
<feature type="domain" description="Xylanolytic transcriptional activator regulatory" evidence="6">
    <location>
        <begin position="222"/>
        <end position="395"/>
    </location>
</feature>
<dbReference type="GeneID" id="63789724"/>
<dbReference type="InterPro" id="IPR007219">
    <property type="entry name" value="XnlR_reg_dom"/>
</dbReference>
<comment type="caution">
    <text evidence="7">The sequence shown here is derived from an EMBL/GenBank/DDBJ whole genome shotgun (WGS) entry which is preliminary data.</text>
</comment>
<dbReference type="OrthoDB" id="4223968at2759"/>
<gene>
    <name evidence="7" type="ORF">BHQ10_000507</name>
</gene>
<dbReference type="GO" id="GO:0008270">
    <property type="term" value="F:zinc ion binding"/>
    <property type="evidence" value="ECO:0007669"/>
    <property type="project" value="InterPro"/>
</dbReference>
<dbReference type="GO" id="GO:0003677">
    <property type="term" value="F:DNA binding"/>
    <property type="evidence" value="ECO:0007669"/>
    <property type="project" value="InterPro"/>
</dbReference>
<evidence type="ECO:0000313" key="8">
    <source>
        <dbReference type="Proteomes" id="UP000249363"/>
    </source>
</evidence>